<dbReference type="EMBL" id="FTNO01000003">
    <property type="protein sequence ID" value="SIR69766.1"/>
    <property type="molecule type" value="Genomic_DNA"/>
</dbReference>
<reference evidence="2" key="1">
    <citation type="submission" date="2017-01" db="EMBL/GenBank/DDBJ databases">
        <authorList>
            <person name="Varghese N."/>
            <person name="Submissions S."/>
        </authorList>
    </citation>
    <scope>NUCLEOTIDE SEQUENCE [LARGE SCALE GENOMIC DNA]</scope>
    <source>
        <strain evidence="2">CGMCC 1.7737</strain>
    </source>
</reference>
<name>A0A1N7D1J8_9EURY</name>
<gene>
    <name evidence="1" type="ORF">SAMN05421858_3412</name>
</gene>
<organism evidence="1 2">
    <name type="scientific">Haladaptatus litoreus</name>
    <dbReference type="NCBI Taxonomy" id="553468"/>
    <lineage>
        <taxon>Archaea</taxon>
        <taxon>Methanobacteriati</taxon>
        <taxon>Methanobacteriota</taxon>
        <taxon>Stenosarchaea group</taxon>
        <taxon>Halobacteria</taxon>
        <taxon>Halobacteriales</taxon>
        <taxon>Haladaptataceae</taxon>
        <taxon>Haladaptatus</taxon>
    </lineage>
</organism>
<evidence type="ECO:0000313" key="2">
    <source>
        <dbReference type="Proteomes" id="UP000186914"/>
    </source>
</evidence>
<dbReference type="AlphaFoldDB" id="A0A1N7D1J8"/>
<accession>A0A1N7D1J8</accession>
<evidence type="ECO:0000313" key="1">
    <source>
        <dbReference type="EMBL" id="SIR69766.1"/>
    </source>
</evidence>
<proteinExistence type="predicted"/>
<dbReference type="Proteomes" id="UP000186914">
    <property type="component" value="Unassembled WGS sequence"/>
</dbReference>
<protein>
    <submittedName>
        <fullName evidence="1">Uncharacterized protein</fullName>
    </submittedName>
</protein>
<keyword evidence="2" id="KW-1185">Reference proteome</keyword>
<sequence>MPEPDIDFLTIGFDAVAIGVQFAPGLVSESVLQDVGDGAFFPVVFGGRQCGIEPYTNILFMSLPVKSTL</sequence>